<feature type="binding site" evidence="6">
    <location>
        <begin position="150"/>
        <end position="158"/>
    </location>
    <ligand>
        <name>ATP</name>
        <dbReference type="ChEBI" id="CHEBI:30616"/>
    </ligand>
</feature>
<dbReference type="AlphaFoldDB" id="H2ARK0"/>
<dbReference type="GeneID" id="13884881"/>
<gene>
    <name evidence="7" type="primary">KAFR0B07020</name>
    <name evidence="7" type="ORF">KAFR_0B07020</name>
</gene>
<reference evidence="7 8" key="1">
    <citation type="journal article" date="2011" name="Proc. Natl. Acad. Sci. U.S.A.">
        <title>Evolutionary erosion of yeast sex chromosomes by mating-type switching accidents.</title>
        <authorList>
            <person name="Gordon J.L."/>
            <person name="Armisen D."/>
            <person name="Proux-Wera E."/>
            <person name="Oheigeartaigh S.S."/>
            <person name="Byrne K.P."/>
            <person name="Wolfe K.H."/>
        </authorList>
    </citation>
    <scope>NUCLEOTIDE SEQUENCE [LARGE SCALE GENOMIC DNA]</scope>
    <source>
        <strain evidence="8">ATCC 22294 / BCRC 22015 / CBS 2517 / CECT 1963 / NBRC 1671 / NRRL Y-8276</strain>
    </source>
</reference>
<dbReference type="GO" id="GO:0030272">
    <property type="term" value="F:5-formyltetrahydrofolate cyclo-ligase activity"/>
    <property type="evidence" value="ECO:0007669"/>
    <property type="project" value="UniProtKB-EC"/>
</dbReference>
<dbReference type="PIRSF" id="PIRSF006806">
    <property type="entry name" value="FTHF_cligase"/>
    <property type="match status" value="1"/>
</dbReference>
<feature type="binding site" evidence="6">
    <location>
        <position position="46"/>
    </location>
    <ligand>
        <name>substrate</name>
    </ligand>
</feature>
<comment type="similarity">
    <text evidence="1">Belongs to the 5-formyltetrahydrofolate cyclo-ligase family.</text>
</comment>
<dbReference type="SUPFAM" id="SSF100950">
    <property type="entry name" value="NagB/RpiA/CoA transferase-like"/>
    <property type="match status" value="1"/>
</dbReference>
<dbReference type="InParanoid" id="H2ARK0"/>
<evidence type="ECO:0000256" key="4">
    <source>
        <dbReference type="ARBA" id="ARBA00036539"/>
    </source>
</evidence>
<sequence>MKQALRKSIAKTLETINKSEVEVQSKHITNALKPLIKPSYSVACFMSMDHGEVNTFEILQYLFSQGNNVYLPRCTHTRKTRHVTLRGKQERHHPHLTFHKMQNLEQVCSLKPSGKYKLREPPEEGPAPLPAKLDIILVPGVAFNVKDGARLGWGAGYYDDFFRRYQLHHRSDTPLLVGLALNQQVVDHIPLEPHDYVMDCIASGDGKLHWIHEDKLNK</sequence>
<dbReference type="PANTHER" id="PTHR23407:SF1">
    <property type="entry name" value="5-FORMYLTETRAHYDROFOLATE CYCLO-LIGASE"/>
    <property type="match status" value="1"/>
</dbReference>
<dbReference type="EC" id="6.3.3.2" evidence="5"/>
<organism evidence="7 8">
    <name type="scientific">Kazachstania africana (strain ATCC 22294 / BCRC 22015 / CBS 2517 / CECT 1963 / NBRC 1671 / NRRL Y-8276)</name>
    <name type="common">Yeast</name>
    <name type="synonym">Kluyveromyces africanus</name>
    <dbReference type="NCBI Taxonomy" id="1071382"/>
    <lineage>
        <taxon>Eukaryota</taxon>
        <taxon>Fungi</taxon>
        <taxon>Dikarya</taxon>
        <taxon>Ascomycota</taxon>
        <taxon>Saccharomycotina</taxon>
        <taxon>Saccharomycetes</taxon>
        <taxon>Saccharomycetales</taxon>
        <taxon>Saccharomycetaceae</taxon>
        <taxon>Kazachstania</taxon>
    </lineage>
</organism>
<accession>H2ARK0</accession>
<feature type="binding site" evidence="6">
    <location>
        <begin position="2"/>
        <end position="6"/>
    </location>
    <ligand>
        <name>ATP</name>
        <dbReference type="ChEBI" id="CHEBI:30616"/>
    </ligand>
</feature>
<evidence type="ECO:0000256" key="6">
    <source>
        <dbReference type="PIRSR" id="PIRSR006806-1"/>
    </source>
</evidence>
<evidence type="ECO:0000256" key="5">
    <source>
        <dbReference type="ARBA" id="ARBA00038966"/>
    </source>
</evidence>
<feature type="binding site" evidence="6">
    <location>
        <position position="52"/>
    </location>
    <ligand>
        <name>substrate</name>
    </ligand>
</feature>
<dbReference type="HOGENOM" id="CLU_066245_2_1_1"/>
<dbReference type="GO" id="GO:0005524">
    <property type="term" value="F:ATP binding"/>
    <property type="evidence" value="ECO:0007669"/>
    <property type="project" value="UniProtKB-KW"/>
</dbReference>
<evidence type="ECO:0000256" key="1">
    <source>
        <dbReference type="ARBA" id="ARBA00010638"/>
    </source>
</evidence>
<keyword evidence="3 6" id="KW-0067">ATP-binding</keyword>
<dbReference type="GO" id="GO:0009396">
    <property type="term" value="P:folic acid-containing compound biosynthetic process"/>
    <property type="evidence" value="ECO:0007669"/>
    <property type="project" value="EnsemblFungi"/>
</dbReference>
<dbReference type="InterPro" id="IPR002698">
    <property type="entry name" value="FTHF_cligase"/>
</dbReference>
<dbReference type="GO" id="GO:0005739">
    <property type="term" value="C:mitochondrion"/>
    <property type="evidence" value="ECO:0007669"/>
    <property type="project" value="TreeGrafter"/>
</dbReference>
<evidence type="ECO:0000256" key="3">
    <source>
        <dbReference type="ARBA" id="ARBA00022840"/>
    </source>
</evidence>
<evidence type="ECO:0000256" key="2">
    <source>
        <dbReference type="ARBA" id="ARBA00022741"/>
    </source>
</evidence>
<comment type="catalytic activity">
    <reaction evidence="4">
        <text>(6S)-5-formyl-5,6,7,8-tetrahydrofolate + ATP = (6R)-5,10-methenyltetrahydrofolate + ADP + phosphate</text>
        <dbReference type="Rhea" id="RHEA:10488"/>
        <dbReference type="ChEBI" id="CHEBI:30616"/>
        <dbReference type="ChEBI" id="CHEBI:43474"/>
        <dbReference type="ChEBI" id="CHEBI:57455"/>
        <dbReference type="ChEBI" id="CHEBI:57457"/>
        <dbReference type="ChEBI" id="CHEBI:456216"/>
        <dbReference type="EC" id="6.3.3.2"/>
    </reaction>
</comment>
<dbReference type="RefSeq" id="XP_003956135.1">
    <property type="nucleotide sequence ID" value="XM_003956086.1"/>
</dbReference>
<dbReference type="PANTHER" id="PTHR23407">
    <property type="entry name" value="ATPASE INHIBITOR/5-FORMYLTETRAHYDROFOLATE CYCLO-LIGASE"/>
    <property type="match status" value="1"/>
</dbReference>
<dbReference type="STRING" id="1071382.H2ARK0"/>
<dbReference type="GO" id="GO:0035999">
    <property type="term" value="P:tetrahydrofolate interconversion"/>
    <property type="evidence" value="ECO:0007669"/>
    <property type="project" value="TreeGrafter"/>
</dbReference>
<dbReference type="OrthoDB" id="2015992at2759"/>
<dbReference type="EMBL" id="HE650822">
    <property type="protein sequence ID" value="CCF57000.1"/>
    <property type="molecule type" value="Genomic_DNA"/>
</dbReference>
<dbReference type="KEGG" id="kaf:KAFR_0B07020"/>
<keyword evidence="8" id="KW-1185">Reference proteome</keyword>
<dbReference type="InterPro" id="IPR024185">
    <property type="entry name" value="FTHF_cligase-like_sf"/>
</dbReference>
<protein>
    <recommendedName>
        <fullName evidence="5">5-formyltetrahydrofolate cyclo-ligase</fullName>
        <ecNumber evidence="5">6.3.3.2</ecNumber>
    </recommendedName>
</protein>
<dbReference type="InterPro" id="IPR037171">
    <property type="entry name" value="NagB/RpiA_transferase-like"/>
</dbReference>
<evidence type="ECO:0000313" key="7">
    <source>
        <dbReference type="EMBL" id="CCF57000.1"/>
    </source>
</evidence>
<name>H2ARK0_KAZAF</name>
<dbReference type="eggNOG" id="KOG3093">
    <property type="taxonomic scope" value="Eukaryota"/>
</dbReference>
<dbReference type="Gene3D" id="3.40.50.10420">
    <property type="entry name" value="NagB/RpiA/CoA transferase-like"/>
    <property type="match status" value="1"/>
</dbReference>
<proteinExistence type="inferred from homology"/>
<dbReference type="Pfam" id="PF01812">
    <property type="entry name" value="5-FTHF_cyc-lig"/>
    <property type="match status" value="1"/>
</dbReference>
<evidence type="ECO:0000313" key="8">
    <source>
        <dbReference type="Proteomes" id="UP000005220"/>
    </source>
</evidence>
<dbReference type="Proteomes" id="UP000005220">
    <property type="component" value="Chromosome 2"/>
</dbReference>
<keyword evidence="2 6" id="KW-0547">Nucleotide-binding</keyword>
<dbReference type="FunCoup" id="H2ARK0">
    <property type="interactions" value="231"/>
</dbReference>